<feature type="binding site" evidence="17">
    <location>
        <position position="24"/>
    </location>
    <ligand>
        <name>ATP</name>
        <dbReference type="ChEBI" id="CHEBI:30616"/>
    </ligand>
</feature>
<proteinExistence type="inferred from homology"/>
<evidence type="ECO:0000256" key="19">
    <source>
        <dbReference type="SAM" id="Phobius"/>
    </source>
</evidence>
<dbReference type="PANTHER" id="PTHR34299">
    <property type="entry name" value="DIACYLGLYCEROL KINASE"/>
    <property type="match status" value="1"/>
</dbReference>
<feature type="transmembrane region" description="Helical" evidence="19">
    <location>
        <begin position="50"/>
        <end position="71"/>
    </location>
</feature>
<reference evidence="20 21" key="1">
    <citation type="journal article" date="2016" name="Nat. Commun.">
        <title>Thousands of microbial genomes shed light on interconnected biogeochemical processes in an aquifer system.</title>
        <authorList>
            <person name="Anantharaman K."/>
            <person name="Brown C.T."/>
            <person name="Hug L.A."/>
            <person name="Sharon I."/>
            <person name="Castelle C.J."/>
            <person name="Probst A.J."/>
            <person name="Thomas B.C."/>
            <person name="Singh A."/>
            <person name="Wilkins M.J."/>
            <person name="Karaoz U."/>
            <person name="Brodie E.L."/>
            <person name="Williams K.H."/>
            <person name="Hubbard S.S."/>
            <person name="Banfield J.F."/>
        </authorList>
    </citation>
    <scope>NUCLEOTIDE SEQUENCE [LARGE SCALE GENOMIC DNA]</scope>
</reference>
<evidence type="ECO:0000256" key="15">
    <source>
        <dbReference type="PIRSR" id="PIRSR600829-1"/>
    </source>
</evidence>
<evidence type="ECO:0000256" key="8">
    <source>
        <dbReference type="ARBA" id="ARBA00022777"/>
    </source>
</evidence>
<evidence type="ECO:0000256" key="13">
    <source>
        <dbReference type="ARBA" id="ARBA00023209"/>
    </source>
</evidence>
<evidence type="ECO:0000256" key="3">
    <source>
        <dbReference type="ARBA" id="ARBA00022475"/>
    </source>
</evidence>
<keyword evidence="12 19" id="KW-0472">Membrane</keyword>
<evidence type="ECO:0000256" key="2">
    <source>
        <dbReference type="ARBA" id="ARBA00005967"/>
    </source>
</evidence>
<evidence type="ECO:0000313" key="20">
    <source>
        <dbReference type="EMBL" id="OHA55425.1"/>
    </source>
</evidence>
<keyword evidence="11" id="KW-0443">Lipid metabolism</keyword>
<feature type="binding site" evidence="17">
    <location>
        <position position="12"/>
    </location>
    <ligand>
        <name>ATP</name>
        <dbReference type="ChEBI" id="CHEBI:30616"/>
    </ligand>
</feature>
<dbReference type="InterPro" id="IPR036945">
    <property type="entry name" value="DAGK_sf"/>
</dbReference>
<evidence type="ECO:0008006" key="22">
    <source>
        <dbReference type="Google" id="ProtNLM"/>
    </source>
</evidence>
<protein>
    <recommendedName>
        <fullName evidence="22">Diacylglycerol kinase</fullName>
    </recommendedName>
</protein>
<keyword evidence="4" id="KW-0444">Lipid biosynthesis</keyword>
<feature type="binding site" evidence="17">
    <location>
        <begin position="90"/>
        <end position="91"/>
    </location>
    <ligand>
        <name>ATP</name>
        <dbReference type="ChEBI" id="CHEBI:30616"/>
    </ligand>
</feature>
<keyword evidence="14" id="KW-1208">Phospholipid metabolism</keyword>
<dbReference type="GO" id="GO:0005524">
    <property type="term" value="F:ATP binding"/>
    <property type="evidence" value="ECO:0007669"/>
    <property type="project" value="UniProtKB-KW"/>
</dbReference>
<evidence type="ECO:0000256" key="18">
    <source>
        <dbReference type="PIRSR" id="PIRSR600829-4"/>
    </source>
</evidence>
<evidence type="ECO:0000256" key="14">
    <source>
        <dbReference type="ARBA" id="ARBA00023264"/>
    </source>
</evidence>
<feature type="active site" description="Proton acceptor" evidence="15">
    <location>
        <position position="65"/>
    </location>
</feature>
<feature type="binding site" evidence="18">
    <location>
        <position position="24"/>
    </location>
    <ligand>
        <name>a divalent metal cation</name>
        <dbReference type="ChEBI" id="CHEBI:60240"/>
    </ligand>
</feature>
<evidence type="ECO:0000256" key="17">
    <source>
        <dbReference type="PIRSR" id="PIRSR600829-3"/>
    </source>
</evidence>
<evidence type="ECO:0000256" key="11">
    <source>
        <dbReference type="ARBA" id="ARBA00023098"/>
    </source>
</evidence>
<keyword evidence="3" id="KW-1003">Cell membrane</keyword>
<gene>
    <name evidence="20" type="ORF">A2226_04130</name>
</gene>
<feature type="binding site" evidence="18">
    <location>
        <position position="72"/>
    </location>
    <ligand>
        <name>a divalent metal cation</name>
        <dbReference type="ChEBI" id="CHEBI:60240"/>
    </ligand>
</feature>
<evidence type="ECO:0000256" key="9">
    <source>
        <dbReference type="ARBA" id="ARBA00022840"/>
    </source>
</evidence>
<keyword evidence="10 19" id="KW-1133">Transmembrane helix</keyword>
<dbReference type="GO" id="GO:0008654">
    <property type="term" value="P:phospholipid biosynthetic process"/>
    <property type="evidence" value="ECO:0007669"/>
    <property type="project" value="UniProtKB-KW"/>
</dbReference>
<dbReference type="Pfam" id="PF01219">
    <property type="entry name" value="DAGK_prokar"/>
    <property type="match status" value="1"/>
</dbReference>
<keyword evidence="18" id="KW-0460">Magnesium</keyword>
<dbReference type="PANTHER" id="PTHR34299:SF1">
    <property type="entry name" value="DIACYLGLYCEROL KINASE"/>
    <property type="match status" value="1"/>
</dbReference>
<accession>A0A1G2Q4A2</accession>
<dbReference type="EMBL" id="MHTB01000014">
    <property type="protein sequence ID" value="OHA55425.1"/>
    <property type="molecule type" value="Genomic_DNA"/>
</dbReference>
<evidence type="ECO:0000256" key="1">
    <source>
        <dbReference type="ARBA" id="ARBA00004651"/>
    </source>
</evidence>
<keyword evidence="9 17" id="KW-0067">ATP-binding</keyword>
<dbReference type="GO" id="GO:0005886">
    <property type="term" value="C:plasma membrane"/>
    <property type="evidence" value="ECO:0007669"/>
    <property type="project" value="UniProtKB-SubCell"/>
</dbReference>
<evidence type="ECO:0000313" key="21">
    <source>
        <dbReference type="Proteomes" id="UP000178936"/>
    </source>
</evidence>
<evidence type="ECO:0000256" key="7">
    <source>
        <dbReference type="ARBA" id="ARBA00022741"/>
    </source>
</evidence>
<keyword evidence="7 17" id="KW-0547">Nucleotide-binding</keyword>
<comment type="similarity">
    <text evidence="2">Belongs to the bacterial diacylglycerol kinase family.</text>
</comment>
<keyword evidence="18" id="KW-0479">Metal-binding</keyword>
<organism evidence="20 21">
    <name type="scientific">Candidatus Veblenbacteria bacterium RIFOXYA2_FULL_43_9</name>
    <dbReference type="NCBI Taxonomy" id="1802425"/>
    <lineage>
        <taxon>Bacteria</taxon>
        <taxon>Candidatus Vebleniibacteriota</taxon>
    </lineage>
</organism>
<feature type="transmembrane region" description="Helical" evidence="19">
    <location>
        <begin position="27"/>
        <end position="44"/>
    </location>
</feature>
<name>A0A1G2Q4A2_9BACT</name>
<dbReference type="AlphaFoldDB" id="A0A1G2Q4A2"/>
<evidence type="ECO:0000256" key="4">
    <source>
        <dbReference type="ARBA" id="ARBA00022516"/>
    </source>
</evidence>
<keyword evidence="6 19" id="KW-0812">Transmembrane</keyword>
<dbReference type="GO" id="GO:0016301">
    <property type="term" value="F:kinase activity"/>
    <property type="evidence" value="ECO:0007669"/>
    <property type="project" value="UniProtKB-KW"/>
</dbReference>
<comment type="subcellular location">
    <subcellularLocation>
        <location evidence="1">Cell membrane</location>
        <topology evidence="1">Multi-pass membrane protein</topology>
    </subcellularLocation>
</comment>
<feature type="binding site" evidence="16">
    <location>
        <position position="65"/>
    </location>
    <ligand>
        <name>substrate</name>
    </ligand>
</feature>
<sequence length="113" mass="12533">MIETNFISKFKYAIKGLVYLWRREKSFRWQVVAAALVQVVALGLRLEATIWALLTLTSAIVLCAEAFNTVLERLLDIVEPRLSTQVSLLKDLLAAAVLIVVLAALAVVLIILI</sequence>
<evidence type="ECO:0000256" key="6">
    <source>
        <dbReference type="ARBA" id="ARBA00022692"/>
    </source>
</evidence>
<dbReference type="GO" id="GO:0046872">
    <property type="term" value="F:metal ion binding"/>
    <property type="evidence" value="ECO:0007669"/>
    <property type="project" value="UniProtKB-KW"/>
</dbReference>
<evidence type="ECO:0000256" key="10">
    <source>
        <dbReference type="ARBA" id="ARBA00022989"/>
    </source>
</evidence>
<comment type="cofactor">
    <cofactor evidence="18">
        <name>Mg(2+)</name>
        <dbReference type="ChEBI" id="CHEBI:18420"/>
    </cofactor>
    <text evidence="18">Mn(2+), Zn(2+), Cd(2+) and Co(2+) support activity to lesser extents.</text>
</comment>
<dbReference type="Proteomes" id="UP000178936">
    <property type="component" value="Unassembled WGS sequence"/>
</dbReference>
<keyword evidence="8" id="KW-0418">Kinase</keyword>
<dbReference type="Gene3D" id="1.10.287.3610">
    <property type="match status" value="1"/>
</dbReference>
<evidence type="ECO:0000256" key="12">
    <source>
        <dbReference type="ARBA" id="ARBA00023136"/>
    </source>
</evidence>
<feature type="binding site" evidence="17">
    <location>
        <position position="72"/>
    </location>
    <ligand>
        <name>ATP</name>
        <dbReference type="ChEBI" id="CHEBI:30616"/>
    </ligand>
</feature>
<comment type="caution">
    <text evidence="20">The sequence shown here is derived from an EMBL/GenBank/DDBJ whole genome shotgun (WGS) entry which is preliminary data.</text>
</comment>
<feature type="transmembrane region" description="Helical" evidence="19">
    <location>
        <begin position="92"/>
        <end position="112"/>
    </location>
</feature>
<keyword evidence="13" id="KW-0594">Phospholipid biosynthesis</keyword>
<evidence type="ECO:0000256" key="5">
    <source>
        <dbReference type="ARBA" id="ARBA00022679"/>
    </source>
</evidence>
<keyword evidence="5" id="KW-0808">Transferase</keyword>
<dbReference type="InterPro" id="IPR000829">
    <property type="entry name" value="DAGK"/>
</dbReference>
<evidence type="ECO:0000256" key="16">
    <source>
        <dbReference type="PIRSR" id="PIRSR600829-2"/>
    </source>
</evidence>
<dbReference type="CDD" id="cd14263">
    <property type="entry name" value="DAGK_IM_like"/>
    <property type="match status" value="1"/>
</dbReference>